<feature type="region of interest" description="Disordered" evidence="1">
    <location>
        <begin position="46"/>
        <end position="70"/>
    </location>
</feature>
<evidence type="ECO:0008006" key="5">
    <source>
        <dbReference type="Google" id="ProtNLM"/>
    </source>
</evidence>
<evidence type="ECO:0000256" key="1">
    <source>
        <dbReference type="SAM" id="MobiDB-lite"/>
    </source>
</evidence>
<proteinExistence type="predicted"/>
<evidence type="ECO:0000313" key="3">
    <source>
        <dbReference type="EMBL" id="MBB5926573.1"/>
    </source>
</evidence>
<protein>
    <recommendedName>
        <fullName evidence="5">Secreted protein</fullName>
    </recommendedName>
</protein>
<dbReference type="AlphaFoldDB" id="A0A7W9PRF1"/>
<accession>A0A7W9PRF1</accession>
<name>A0A7W9PRF1_9ACTN</name>
<keyword evidence="4" id="KW-1185">Reference proteome</keyword>
<gene>
    <name evidence="3" type="ORF">FHS34_002029</name>
</gene>
<dbReference type="EMBL" id="JACHJK010000003">
    <property type="protein sequence ID" value="MBB5926573.1"/>
    <property type="molecule type" value="Genomic_DNA"/>
</dbReference>
<dbReference type="RefSeq" id="WP_184963363.1">
    <property type="nucleotide sequence ID" value="NZ_BAAAWF010000094.1"/>
</dbReference>
<comment type="caution">
    <text evidence="3">The sequence shown here is derived from an EMBL/GenBank/DDBJ whole genome shotgun (WGS) entry which is preliminary data.</text>
</comment>
<feature type="signal peptide" evidence="2">
    <location>
        <begin position="1"/>
        <end position="24"/>
    </location>
</feature>
<evidence type="ECO:0000313" key="4">
    <source>
        <dbReference type="Proteomes" id="UP000585836"/>
    </source>
</evidence>
<reference evidence="3 4" key="1">
    <citation type="submission" date="2020-08" db="EMBL/GenBank/DDBJ databases">
        <title>Genomic Encyclopedia of Type Strains, Phase III (KMG-III): the genomes of soil and plant-associated and newly described type strains.</title>
        <authorList>
            <person name="Whitman W."/>
        </authorList>
    </citation>
    <scope>NUCLEOTIDE SEQUENCE [LARGE SCALE GENOMIC DNA]</scope>
    <source>
        <strain evidence="3 4">CECT 3313</strain>
    </source>
</reference>
<organism evidence="3 4">
    <name type="scientific">Streptomyces echinatus</name>
    <dbReference type="NCBI Taxonomy" id="67293"/>
    <lineage>
        <taxon>Bacteria</taxon>
        <taxon>Bacillati</taxon>
        <taxon>Actinomycetota</taxon>
        <taxon>Actinomycetes</taxon>
        <taxon>Kitasatosporales</taxon>
        <taxon>Streptomycetaceae</taxon>
        <taxon>Streptomyces</taxon>
    </lineage>
</organism>
<feature type="chain" id="PRO_5031300628" description="Secreted protein" evidence="2">
    <location>
        <begin position="25"/>
        <end position="120"/>
    </location>
</feature>
<sequence length="120" mass="11819">MTRTRVLILITVAVLTGGTATAGAAVVDGGTKEAAKPKATLRAAHGQYEGAPSNVPAGGQNSAGVSCPAGQVPTGGGARTSGYDIYITDSYASGSGWTVLGKNIGSTQQSLRAVVVCTVP</sequence>
<keyword evidence="2" id="KW-0732">Signal</keyword>
<evidence type="ECO:0000256" key="2">
    <source>
        <dbReference type="SAM" id="SignalP"/>
    </source>
</evidence>
<dbReference type="Proteomes" id="UP000585836">
    <property type="component" value="Unassembled WGS sequence"/>
</dbReference>